<dbReference type="AlphaFoldDB" id="A0A0C2RED4"/>
<dbReference type="GO" id="GO:0003677">
    <property type="term" value="F:DNA binding"/>
    <property type="evidence" value="ECO:0007669"/>
    <property type="project" value="InterPro"/>
</dbReference>
<evidence type="ECO:0000313" key="3">
    <source>
        <dbReference type="EMBL" id="KIL48610.1"/>
    </source>
</evidence>
<dbReference type="PROSITE" id="PS51898">
    <property type="entry name" value="TYR_RECOMBINASE"/>
    <property type="match status" value="1"/>
</dbReference>
<dbReference type="GO" id="GO:0006310">
    <property type="term" value="P:DNA recombination"/>
    <property type="evidence" value="ECO:0007669"/>
    <property type="project" value="UniProtKB-KW"/>
</dbReference>
<dbReference type="GO" id="GO:0015074">
    <property type="term" value="P:DNA integration"/>
    <property type="evidence" value="ECO:0007669"/>
    <property type="project" value="InterPro"/>
</dbReference>
<keyword evidence="4" id="KW-1185">Reference proteome</keyword>
<dbReference type="SUPFAM" id="SSF56349">
    <property type="entry name" value="DNA breaking-rejoining enzymes"/>
    <property type="match status" value="1"/>
</dbReference>
<dbReference type="InterPro" id="IPR011010">
    <property type="entry name" value="DNA_brk_join_enz"/>
</dbReference>
<gene>
    <name evidence="3" type="ORF">KP77_22620</name>
</gene>
<dbReference type="InterPro" id="IPR002104">
    <property type="entry name" value="Integrase_catalytic"/>
</dbReference>
<dbReference type="Pfam" id="PF00589">
    <property type="entry name" value="Phage_integrase"/>
    <property type="match status" value="1"/>
</dbReference>
<protein>
    <recommendedName>
        <fullName evidence="2">Tyr recombinase domain-containing protein</fullName>
    </recommendedName>
</protein>
<dbReference type="PATRIC" id="fig|135826.4.peg.2256"/>
<dbReference type="OrthoDB" id="2432698at2"/>
<dbReference type="InterPro" id="IPR050090">
    <property type="entry name" value="Tyrosine_recombinase_XerCD"/>
</dbReference>
<comment type="caution">
    <text evidence="3">The sequence shown here is derived from an EMBL/GenBank/DDBJ whole genome shotgun (WGS) entry which is preliminary data.</text>
</comment>
<keyword evidence="1" id="KW-0233">DNA recombination</keyword>
<sequence length="135" mass="15981">MPINDEIADMMKEHWRQQFKKVDALIKFGEKIQDNNFVFAIPDGHPYLQGYVRDRMRRIVKKTNINDDVYPHMLRHTFISMMTEAGVDLATIMNRVGHEDAKTTMKIYTHVTEKMQDNANEKMQDFYGNMLKIIQ</sequence>
<dbReference type="Gene3D" id="1.10.443.10">
    <property type="entry name" value="Intergrase catalytic core"/>
    <property type="match status" value="1"/>
</dbReference>
<dbReference type="EMBL" id="JXRQ01000019">
    <property type="protein sequence ID" value="KIL48610.1"/>
    <property type="molecule type" value="Genomic_DNA"/>
</dbReference>
<dbReference type="InterPro" id="IPR013762">
    <property type="entry name" value="Integrase-like_cat_sf"/>
</dbReference>
<dbReference type="Proteomes" id="UP000031950">
    <property type="component" value="Unassembled WGS sequence"/>
</dbReference>
<evidence type="ECO:0000256" key="1">
    <source>
        <dbReference type="ARBA" id="ARBA00023172"/>
    </source>
</evidence>
<name>A0A0C2RED4_9BACL</name>
<feature type="domain" description="Tyr recombinase" evidence="2">
    <location>
        <begin position="1"/>
        <end position="121"/>
    </location>
</feature>
<accession>A0A0C2RED4</accession>
<dbReference type="PANTHER" id="PTHR30349">
    <property type="entry name" value="PHAGE INTEGRASE-RELATED"/>
    <property type="match status" value="1"/>
</dbReference>
<dbReference type="RefSeq" id="WP_052474111.1">
    <property type="nucleotide sequence ID" value="NZ_JXRQ01000019.1"/>
</dbReference>
<reference evidence="3 4" key="1">
    <citation type="submission" date="2015-01" db="EMBL/GenBank/DDBJ databases">
        <title>Genome sequence of Jeotgalibacillus alimentarius.</title>
        <authorList>
            <person name="Goh K.M."/>
            <person name="Chan K.-G."/>
            <person name="Yaakop A.S."/>
            <person name="Ee R."/>
            <person name="Gan H.M."/>
            <person name="Chan C.S."/>
        </authorList>
    </citation>
    <scope>NUCLEOTIDE SEQUENCE [LARGE SCALE GENOMIC DNA]</scope>
    <source>
        <strain evidence="3 4">YKJ-13</strain>
    </source>
</reference>
<evidence type="ECO:0000313" key="4">
    <source>
        <dbReference type="Proteomes" id="UP000031950"/>
    </source>
</evidence>
<evidence type="ECO:0000259" key="2">
    <source>
        <dbReference type="PROSITE" id="PS51898"/>
    </source>
</evidence>
<proteinExistence type="predicted"/>
<dbReference type="STRING" id="135826.KP77_22620"/>
<organism evidence="3 4">
    <name type="scientific">Jeotgalibacillus alimentarius</name>
    <dbReference type="NCBI Taxonomy" id="135826"/>
    <lineage>
        <taxon>Bacteria</taxon>
        <taxon>Bacillati</taxon>
        <taxon>Bacillota</taxon>
        <taxon>Bacilli</taxon>
        <taxon>Bacillales</taxon>
        <taxon>Caryophanaceae</taxon>
        <taxon>Jeotgalibacillus</taxon>
    </lineage>
</organism>
<dbReference type="PANTHER" id="PTHR30349:SF64">
    <property type="entry name" value="PROPHAGE INTEGRASE INTD-RELATED"/>
    <property type="match status" value="1"/>
</dbReference>